<organism evidence="1 2">
    <name type="scientific">Microvirga terrae</name>
    <dbReference type="NCBI Taxonomy" id="2740529"/>
    <lineage>
        <taxon>Bacteria</taxon>
        <taxon>Pseudomonadati</taxon>
        <taxon>Pseudomonadota</taxon>
        <taxon>Alphaproteobacteria</taxon>
        <taxon>Hyphomicrobiales</taxon>
        <taxon>Methylobacteriaceae</taxon>
        <taxon>Microvirga</taxon>
    </lineage>
</organism>
<sequence length="338" mass="39341">MTDIRFIEIERMKSTPDDWDAFAIRCNASHRELDGWIWYRQIRSHVLFRVVRYNILLREAGRSIKIGQFAIGHGPLKRIFSDGLQLLPEYRDTWAACMEATLRTLGRGRYVYGSDWSFEPPRESIFASMAGVTITSVEKYMTEAVDFSRWTSWEDYQKAVSSNIRRTIKNAKTELDPFEIDIRYGASSVEIFPRFHYSKFRMLKRKLHKLRRPRRLNFLLLLNPTHYFLRILLSKHRSVSAILSHKGQVIASFSGVEIGQTCYFFEGGSVESNGAGWLLNMSLMHDFYLRHPTGRFVLGCLDRSDDQSPDGWESPVRYRSRARVSGFPSSRVTFTYSA</sequence>
<name>A0ABY5RMI7_9HYPH</name>
<dbReference type="Proteomes" id="UP001017257">
    <property type="component" value="Chromosome"/>
</dbReference>
<gene>
    <name evidence="1" type="ORF">HPT29_013710</name>
</gene>
<reference evidence="1" key="1">
    <citation type="submission" date="2022-08" db="EMBL/GenBank/DDBJ databases">
        <title>Microvirga terrae sp. nov., isolated from soil.</title>
        <authorList>
            <person name="Kim K.H."/>
            <person name="Seo Y.L."/>
            <person name="Kim J.M."/>
            <person name="Lee J.K."/>
            <person name="Han D.M."/>
            <person name="Jeon C.O."/>
        </authorList>
    </citation>
    <scope>NUCLEOTIDE SEQUENCE</scope>
    <source>
        <strain evidence="1">R24</strain>
    </source>
</reference>
<evidence type="ECO:0000313" key="2">
    <source>
        <dbReference type="Proteomes" id="UP001017257"/>
    </source>
</evidence>
<evidence type="ECO:0000313" key="1">
    <source>
        <dbReference type="EMBL" id="UVF17601.1"/>
    </source>
</evidence>
<keyword evidence="2" id="KW-1185">Reference proteome</keyword>
<proteinExistence type="predicted"/>
<evidence type="ECO:0008006" key="3">
    <source>
        <dbReference type="Google" id="ProtNLM"/>
    </source>
</evidence>
<accession>A0ABY5RMI7</accession>
<dbReference type="RefSeq" id="WP_173945012.1">
    <property type="nucleotide sequence ID" value="NZ_CP102845.1"/>
</dbReference>
<protein>
    <recommendedName>
        <fullName evidence="3">GNAT family N-acetyltransferase</fullName>
    </recommendedName>
</protein>
<dbReference type="EMBL" id="CP102845">
    <property type="protein sequence ID" value="UVF17601.1"/>
    <property type="molecule type" value="Genomic_DNA"/>
</dbReference>